<keyword evidence="6" id="KW-0378">Hydrolase</keyword>
<comment type="caution">
    <text evidence="8">The sequence shown here is derived from an EMBL/GenBank/DDBJ whole genome shotgun (WGS) entry which is preliminary data.</text>
</comment>
<dbReference type="GO" id="GO:0006364">
    <property type="term" value="P:rRNA processing"/>
    <property type="evidence" value="ECO:0007669"/>
    <property type="project" value="InterPro"/>
</dbReference>
<accession>A0A2H0UMS7</accession>
<name>A0A2H0UMS7_9BACT</name>
<gene>
    <name evidence="8" type="primary">ybeY</name>
    <name evidence="8" type="ORF">COU10_03220</name>
</gene>
<keyword evidence="7" id="KW-0862">Zinc</keyword>
<dbReference type="PROSITE" id="PS01306">
    <property type="entry name" value="UPF0054"/>
    <property type="match status" value="1"/>
</dbReference>
<dbReference type="GO" id="GO:0004222">
    <property type="term" value="F:metalloendopeptidase activity"/>
    <property type="evidence" value="ECO:0007669"/>
    <property type="project" value="InterPro"/>
</dbReference>
<dbReference type="GO" id="GO:0004519">
    <property type="term" value="F:endonuclease activity"/>
    <property type="evidence" value="ECO:0007669"/>
    <property type="project" value="UniProtKB-KW"/>
</dbReference>
<evidence type="ECO:0000256" key="3">
    <source>
        <dbReference type="ARBA" id="ARBA00022722"/>
    </source>
</evidence>
<dbReference type="Pfam" id="PF02130">
    <property type="entry name" value="YbeY"/>
    <property type="match status" value="1"/>
</dbReference>
<protein>
    <submittedName>
        <fullName evidence="8">rRNA maturation RNase YbeY</fullName>
    </submittedName>
</protein>
<evidence type="ECO:0000256" key="5">
    <source>
        <dbReference type="ARBA" id="ARBA00022759"/>
    </source>
</evidence>
<keyword evidence="3" id="KW-0540">Nuclease</keyword>
<sequence length="141" mass="16280">MAKLKDEVRVHTLARTPAEREKRVVRIADWLLVQWRSGQIKVPCDKSHAFVLDVYLVGDGKMKKNVLSFEADKSFPRPDLAPSKSLGEIYLNLAYIKKNGEHPDFMLVHGFLHLLGYDHKKKNDRIEMEAQEESLLKRLAL</sequence>
<dbReference type="Gene3D" id="3.40.390.30">
    <property type="entry name" value="Metalloproteases ('zincins'), catalytic domain"/>
    <property type="match status" value="1"/>
</dbReference>
<dbReference type="SUPFAM" id="SSF55486">
    <property type="entry name" value="Metalloproteases ('zincins'), catalytic domain"/>
    <property type="match status" value="1"/>
</dbReference>
<evidence type="ECO:0000256" key="6">
    <source>
        <dbReference type="ARBA" id="ARBA00022801"/>
    </source>
</evidence>
<evidence type="ECO:0000256" key="4">
    <source>
        <dbReference type="ARBA" id="ARBA00022723"/>
    </source>
</evidence>
<dbReference type="InterPro" id="IPR002036">
    <property type="entry name" value="YbeY"/>
</dbReference>
<organism evidence="8 9">
    <name type="scientific">Candidatus Harrisonbacteria bacterium CG10_big_fil_rev_8_21_14_0_10_45_28</name>
    <dbReference type="NCBI Taxonomy" id="1974586"/>
    <lineage>
        <taxon>Bacteria</taxon>
        <taxon>Candidatus Harrisoniibacteriota</taxon>
    </lineage>
</organism>
<dbReference type="GO" id="GO:0046872">
    <property type="term" value="F:metal ion binding"/>
    <property type="evidence" value="ECO:0007669"/>
    <property type="project" value="UniProtKB-KW"/>
</dbReference>
<reference evidence="9" key="1">
    <citation type="submission" date="2017-09" db="EMBL/GenBank/DDBJ databases">
        <title>Depth-based differentiation of microbial function through sediment-hosted aquifers and enrichment of novel symbionts in the deep terrestrial subsurface.</title>
        <authorList>
            <person name="Probst A.J."/>
            <person name="Ladd B."/>
            <person name="Jarett J.K."/>
            <person name="Geller-Mcgrath D.E."/>
            <person name="Sieber C.M.K."/>
            <person name="Emerson J.B."/>
            <person name="Anantharaman K."/>
            <person name="Thomas B.C."/>
            <person name="Malmstrom R."/>
            <person name="Stieglmeier M."/>
            <person name="Klingl A."/>
            <person name="Woyke T."/>
            <person name="Ryan C.M."/>
            <person name="Banfield J.F."/>
        </authorList>
    </citation>
    <scope>NUCLEOTIDE SEQUENCE [LARGE SCALE GENOMIC DNA]</scope>
</reference>
<keyword evidence="4" id="KW-0479">Metal-binding</keyword>
<evidence type="ECO:0000256" key="2">
    <source>
        <dbReference type="ARBA" id="ARBA00010875"/>
    </source>
</evidence>
<evidence type="ECO:0000313" key="8">
    <source>
        <dbReference type="EMBL" id="PIR87714.1"/>
    </source>
</evidence>
<evidence type="ECO:0000256" key="7">
    <source>
        <dbReference type="ARBA" id="ARBA00022833"/>
    </source>
</evidence>
<dbReference type="Proteomes" id="UP000230903">
    <property type="component" value="Unassembled WGS sequence"/>
</dbReference>
<dbReference type="AlphaFoldDB" id="A0A2H0UMS7"/>
<dbReference type="NCBIfam" id="TIGR00043">
    <property type="entry name" value="rRNA maturation RNase YbeY"/>
    <property type="match status" value="1"/>
</dbReference>
<dbReference type="InterPro" id="IPR023091">
    <property type="entry name" value="MetalPrtase_cat_dom_sf_prd"/>
</dbReference>
<evidence type="ECO:0000256" key="1">
    <source>
        <dbReference type="ARBA" id="ARBA00001947"/>
    </source>
</evidence>
<comment type="cofactor">
    <cofactor evidence="1">
        <name>Zn(2+)</name>
        <dbReference type="ChEBI" id="CHEBI:29105"/>
    </cofactor>
</comment>
<keyword evidence="5" id="KW-0255">Endonuclease</keyword>
<evidence type="ECO:0000313" key="9">
    <source>
        <dbReference type="Proteomes" id="UP000230903"/>
    </source>
</evidence>
<dbReference type="EMBL" id="PFBC01000051">
    <property type="protein sequence ID" value="PIR87714.1"/>
    <property type="molecule type" value="Genomic_DNA"/>
</dbReference>
<proteinExistence type="inferred from homology"/>
<dbReference type="InterPro" id="IPR020549">
    <property type="entry name" value="YbeY_CS"/>
</dbReference>
<comment type="similarity">
    <text evidence="2">Belongs to the endoribonuclease YbeY family.</text>
</comment>